<sequence>MPKVRCGNSYEDRVKKKLEEFVEFLKNGILTKTSKIPFDRKGANSSFLILPVGSPIPSQK</sequence>
<dbReference type="AlphaFoldDB" id="A0A2N0B4R0"/>
<evidence type="ECO:0000313" key="1">
    <source>
        <dbReference type="EMBL" id="PJZ91547.1"/>
    </source>
</evidence>
<proteinExistence type="predicted"/>
<organism evidence="1">
    <name type="scientific">Leptospira ellisii</name>
    <dbReference type="NCBI Taxonomy" id="2023197"/>
    <lineage>
        <taxon>Bacteria</taxon>
        <taxon>Pseudomonadati</taxon>
        <taxon>Spirochaetota</taxon>
        <taxon>Spirochaetia</taxon>
        <taxon>Leptospirales</taxon>
        <taxon>Leptospiraceae</taxon>
        <taxon>Leptospira</taxon>
    </lineage>
</organism>
<accession>A0A2N0B4R0</accession>
<name>A0A2N0B4R0_9LEPT</name>
<protein>
    <submittedName>
        <fullName evidence="1">Uncharacterized protein</fullName>
    </submittedName>
</protein>
<comment type="caution">
    <text evidence="1">The sequence shown here is derived from an EMBL/GenBank/DDBJ whole genome shotgun (WGS) entry which is preliminary data.</text>
</comment>
<reference evidence="1" key="1">
    <citation type="submission" date="2017-07" db="EMBL/GenBank/DDBJ databases">
        <title>Leptospira spp. isolated from tropical soils.</title>
        <authorList>
            <person name="Thibeaux R."/>
            <person name="Iraola G."/>
            <person name="Ferres I."/>
            <person name="Bierque E."/>
            <person name="Girault D."/>
            <person name="Soupe-Gilbert M.-E."/>
            <person name="Picardeau M."/>
            <person name="Goarant C."/>
        </authorList>
    </citation>
    <scope>NUCLEOTIDE SEQUENCE [LARGE SCALE GENOMIC DNA]</scope>
    <source>
        <strain evidence="1">ATI7-C-A5</strain>
    </source>
</reference>
<gene>
    <name evidence="1" type="ORF">CH379_18020</name>
</gene>
<dbReference type="EMBL" id="NPEF01000256">
    <property type="protein sequence ID" value="PJZ91547.1"/>
    <property type="molecule type" value="Genomic_DNA"/>
</dbReference>